<evidence type="ECO:0000259" key="1">
    <source>
        <dbReference type="PROSITE" id="PS51094"/>
    </source>
</evidence>
<protein>
    <submittedName>
        <fullName evidence="2">PTS system, galactitol-specific IIA component</fullName>
    </submittedName>
</protein>
<proteinExistence type="predicted"/>
<accession>A0A1I7F2J7</accession>
<keyword evidence="3" id="KW-1185">Reference proteome</keyword>
<dbReference type="InterPro" id="IPR016152">
    <property type="entry name" value="PTrfase/Anion_transptr"/>
</dbReference>
<dbReference type="InterPro" id="IPR002178">
    <property type="entry name" value="PTS_EIIA_type-2_dom"/>
</dbReference>
<dbReference type="AlphaFoldDB" id="A0A1I7F2J7"/>
<sequence>MLKDYISEELIFLEVESQNRPDLFRYLSEYLQERGYVTQGFYDFLSRREDNYPTGLELEGYNVAIPHGDPEFIKKPFIAIIRLINPIQMHRMDDPTLSLPVSLLFVLGLDSGGNHLMVLKNILALIQEESFIEKLMAVTTPQEAVQLLIQ</sequence>
<gene>
    <name evidence="2" type="ORF">SAMN05660328_101162</name>
</gene>
<dbReference type="EMBL" id="FPBN01000001">
    <property type="protein sequence ID" value="SFU30392.1"/>
    <property type="molecule type" value="Genomic_DNA"/>
</dbReference>
<dbReference type="Gene3D" id="3.40.930.10">
    <property type="entry name" value="Mannitol-specific EII, Chain A"/>
    <property type="match status" value="1"/>
</dbReference>
<dbReference type="PROSITE" id="PS51094">
    <property type="entry name" value="PTS_EIIA_TYPE_2"/>
    <property type="match status" value="1"/>
</dbReference>
<dbReference type="CDD" id="cd00211">
    <property type="entry name" value="PTS_IIA_fru"/>
    <property type="match status" value="1"/>
</dbReference>
<dbReference type="PANTHER" id="PTHR47738:SF3">
    <property type="entry name" value="PHOSPHOTRANSFERASE SYSTEM MANNITOL_FRUCTOSE-SPECIFIC IIA DOMAIN CONTAINING PROTEIN"/>
    <property type="match status" value="1"/>
</dbReference>
<dbReference type="InterPro" id="IPR051541">
    <property type="entry name" value="PTS_SugarTrans_NitroReg"/>
</dbReference>
<dbReference type="SUPFAM" id="SSF55804">
    <property type="entry name" value="Phoshotransferase/anion transport protein"/>
    <property type="match status" value="1"/>
</dbReference>
<name>A0A1I7F2J7_9STRE</name>
<evidence type="ECO:0000313" key="2">
    <source>
        <dbReference type="EMBL" id="SFU30392.1"/>
    </source>
</evidence>
<feature type="domain" description="PTS EIIA type-2" evidence="1">
    <location>
        <begin position="4"/>
        <end position="150"/>
    </location>
</feature>
<dbReference type="Proteomes" id="UP000183629">
    <property type="component" value="Unassembled WGS sequence"/>
</dbReference>
<dbReference type="Pfam" id="PF00359">
    <property type="entry name" value="PTS_EIIA_2"/>
    <property type="match status" value="1"/>
</dbReference>
<reference evidence="3" key="1">
    <citation type="submission" date="2016-10" db="EMBL/GenBank/DDBJ databases">
        <authorList>
            <person name="Varghese N."/>
            <person name="Submissions S."/>
        </authorList>
    </citation>
    <scope>NUCLEOTIDE SEQUENCE [LARGE SCALE GENOMIC DNA]</scope>
    <source>
        <strain evidence="3">LMG 15572</strain>
    </source>
</reference>
<dbReference type="RefSeq" id="WP_074656424.1">
    <property type="nucleotide sequence ID" value="NZ_FOLZ01000001.1"/>
</dbReference>
<dbReference type="PANTHER" id="PTHR47738">
    <property type="entry name" value="PTS SYSTEM FRUCTOSE-LIKE EIIA COMPONENT-RELATED"/>
    <property type="match status" value="1"/>
</dbReference>
<organism evidence="2 3">
    <name type="scientific">Streptococcus gallolyticus</name>
    <dbReference type="NCBI Taxonomy" id="315405"/>
    <lineage>
        <taxon>Bacteria</taxon>
        <taxon>Bacillati</taxon>
        <taxon>Bacillota</taxon>
        <taxon>Bacilli</taxon>
        <taxon>Lactobacillales</taxon>
        <taxon>Streptococcaceae</taxon>
        <taxon>Streptococcus</taxon>
    </lineage>
</organism>
<evidence type="ECO:0000313" key="3">
    <source>
        <dbReference type="Proteomes" id="UP000183629"/>
    </source>
</evidence>